<evidence type="ECO:0000256" key="3">
    <source>
        <dbReference type="ARBA" id="ARBA00022833"/>
    </source>
</evidence>
<dbReference type="AlphaFoldDB" id="A0A150GM71"/>
<dbReference type="OrthoDB" id="1428121at2759"/>
<comment type="caution">
    <text evidence="6">The sequence shown here is derived from an EMBL/GenBank/DDBJ whole genome shotgun (WGS) entry which is preliminary data.</text>
</comment>
<dbReference type="Gene3D" id="4.10.1100.10">
    <property type="entry name" value="Transcription factor, SBP-box domain"/>
    <property type="match status" value="1"/>
</dbReference>
<proteinExistence type="predicted"/>
<reference evidence="7" key="1">
    <citation type="journal article" date="2016" name="Nat. Commun.">
        <title>The Gonium pectorale genome demonstrates co-option of cell cycle regulation during the evolution of multicellularity.</title>
        <authorList>
            <person name="Hanschen E.R."/>
            <person name="Marriage T.N."/>
            <person name="Ferris P.J."/>
            <person name="Hamaji T."/>
            <person name="Toyoda A."/>
            <person name="Fujiyama A."/>
            <person name="Neme R."/>
            <person name="Noguchi H."/>
            <person name="Minakuchi Y."/>
            <person name="Suzuki M."/>
            <person name="Kawai-Toyooka H."/>
            <person name="Smith D.R."/>
            <person name="Sparks H."/>
            <person name="Anderson J."/>
            <person name="Bakaric R."/>
            <person name="Luria V."/>
            <person name="Karger A."/>
            <person name="Kirschner M.W."/>
            <person name="Durand P.M."/>
            <person name="Michod R.E."/>
            <person name="Nozaki H."/>
            <person name="Olson B.J."/>
        </authorList>
    </citation>
    <scope>NUCLEOTIDE SEQUENCE [LARGE SCALE GENOMIC DNA]</scope>
    <source>
        <strain evidence="7">NIES-2863</strain>
    </source>
</reference>
<dbReference type="Proteomes" id="UP000075714">
    <property type="component" value="Unassembled WGS sequence"/>
</dbReference>
<dbReference type="GO" id="GO:0008270">
    <property type="term" value="F:zinc ion binding"/>
    <property type="evidence" value="ECO:0007669"/>
    <property type="project" value="UniProtKB-KW"/>
</dbReference>
<dbReference type="PANTHER" id="PTHR31251:SF169">
    <property type="entry name" value="SQUAMOSA PROMOTER-BINDING-LIKE PROTEIN 8"/>
    <property type="match status" value="1"/>
</dbReference>
<feature type="region of interest" description="Disordered" evidence="4">
    <location>
        <begin position="107"/>
        <end position="141"/>
    </location>
</feature>
<dbReference type="InterPro" id="IPR036893">
    <property type="entry name" value="SBP_sf"/>
</dbReference>
<evidence type="ECO:0000313" key="6">
    <source>
        <dbReference type="EMBL" id="KXZ50420.1"/>
    </source>
</evidence>
<dbReference type="STRING" id="33097.A0A150GM71"/>
<feature type="compositionally biased region" description="Low complexity" evidence="4">
    <location>
        <begin position="1"/>
        <end position="17"/>
    </location>
</feature>
<evidence type="ECO:0000313" key="7">
    <source>
        <dbReference type="Proteomes" id="UP000075714"/>
    </source>
</evidence>
<keyword evidence="3" id="KW-0862">Zinc</keyword>
<organism evidence="6 7">
    <name type="scientific">Gonium pectorale</name>
    <name type="common">Green alga</name>
    <dbReference type="NCBI Taxonomy" id="33097"/>
    <lineage>
        <taxon>Eukaryota</taxon>
        <taxon>Viridiplantae</taxon>
        <taxon>Chlorophyta</taxon>
        <taxon>core chlorophytes</taxon>
        <taxon>Chlorophyceae</taxon>
        <taxon>CS clade</taxon>
        <taxon>Chlamydomonadales</taxon>
        <taxon>Volvocaceae</taxon>
        <taxon>Gonium</taxon>
    </lineage>
</organism>
<feature type="region of interest" description="Disordered" evidence="4">
    <location>
        <begin position="1"/>
        <end position="45"/>
    </location>
</feature>
<dbReference type="GO" id="GO:0003677">
    <property type="term" value="F:DNA binding"/>
    <property type="evidence" value="ECO:0007669"/>
    <property type="project" value="InterPro"/>
</dbReference>
<dbReference type="PROSITE" id="PS51141">
    <property type="entry name" value="ZF_SBP"/>
    <property type="match status" value="1"/>
</dbReference>
<keyword evidence="2" id="KW-0863">Zinc-finger</keyword>
<keyword evidence="7" id="KW-1185">Reference proteome</keyword>
<dbReference type="EMBL" id="LSYV01000017">
    <property type="protein sequence ID" value="KXZ50420.1"/>
    <property type="molecule type" value="Genomic_DNA"/>
</dbReference>
<dbReference type="InterPro" id="IPR004333">
    <property type="entry name" value="SBP_dom"/>
</dbReference>
<feature type="domain" description="SBP-type" evidence="5">
    <location>
        <begin position="46"/>
        <end position="122"/>
    </location>
</feature>
<evidence type="ECO:0000256" key="1">
    <source>
        <dbReference type="ARBA" id="ARBA00022723"/>
    </source>
</evidence>
<accession>A0A150GM71</accession>
<dbReference type="Pfam" id="PF03110">
    <property type="entry name" value="SBP"/>
    <property type="match status" value="1"/>
</dbReference>
<dbReference type="InterPro" id="IPR044817">
    <property type="entry name" value="SBP-like"/>
</dbReference>
<evidence type="ECO:0000256" key="4">
    <source>
        <dbReference type="SAM" id="MobiDB-lite"/>
    </source>
</evidence>
<gene>
    <name evidence="6" type="ORF">GPECTOR_16g594</name>
</gene>
<name>A0A150GM71_GONPE</name>
<evidence type="ECO:0000256" key="2">
    <source>
        <dbReference type="ARBA" id="ARBA00022771"/>
    </source>
</evidence>
<sequence length="417" mass="41783">MAQLQAAQAHVQQAQADGEQDQDNDPFGSPDGQSRKPRKLRKPNDVARCQANCGRELSDAKLYLRRYSVCEPHFKAEWVTLGGGRFRFCQQCNKFQPLDNFAGNRRSCKARSEDRNLRRRKQRTDERQAAEDDSDPGGRAGLLKVQGGQLAVPARVALADNGMLRQLADPNDPLAQLQYAQQVSQFLVAGAGGLAPAPAAAVQLPPGLDLAALMGGDFSAFGSPNANALSLLTAAAANGAGLARTTAAPAPDPSGGAAVLQQLQLAQLLAKGAAAGGGGAAAAGGALGSLGAAAANGLAAALGAAGLNLSGVGSPTAAGAAGSGSLAHQLIMSTAAAGSSGSAGVAAPDSTLDLQSLVAQQLAQQLAAQQAATQSPQQPGGGAVGGQGPMLLLGAGNQNMMLLSLEQLLTQGAGVAK</sequence>
<protein>
    <recommendedName>
        <fullName evidence="5">SBP-type domain-containing protein</fullName>
    </recommendedName>
</protein>
<evidence type="ECO:0000259" key="5">
    <source>
        <dbReference type="PROSITE" id="PS51141"/>
    </source>
</evidence>
<dbReference type="SUPFAM" id="SSF103612">
    <property type="entry name" value="SBT domain"/>
    <property type="match status" value="1"/>
</dbReference>
<dbReference type="GO" id="GO:0005634">
    <property type="term" value="C:nucleus"/>
    <property type="evidence" value="ECO:0007669"/>
    <property type="project" value="InterPro"/>
</dbReference>
<keyword evidence="1" id="KW-0479">Metal-binding</keyword>
<dbReference type="PANTHER" id="PTHR31251">
    <property type="entry name" value="SQUAMOSA PROMOTER-BINDING-LIKE PROTEIN 4"/>
    <property type="match status" value="1"/>
</dbReference>